<protein>
    <recommendedName>
        <fullName evidence="2">Phosphoenolpyruvate carboxylase</fullName>
    </recommendedName>
</protein>
<organism evidence="3 4">
    <name type="scientific">Zhouia amylolytica</name>
    <dbReference type="NCBI Taxonomy" id="376730"/>
    <lineage>
        <taxon>Bacteria</taxon>
        <taxon>Pseudomonadati</taxon>
        <taxon>Bacteroidota</taxon>
        <taxon>Flavobacteriia</taxon>
        <taxon>Flavobacteriales</taxon>
        <taxon>Flavobacteriaceae</taxon>
        <taxon>Zhouia</taxon>
    </lineage>
</organism>
<dbReference type="PRINTS" id="PR00150">
    <property type="entry name" value="PEPCARBXLASE"/>
</dbReference>
<dbReference type="GO" id="GO:0006099">
    <property type="term" value="P:tricarboxylic acid cycle"/>
    <property type="evidence" value="ECO:0007669"/>
    <property type="project" value="InterPro"/>
</dbReference>
<dbReference type="EMBL" id="FPAG01000007">
    <property type="protein sequence ID" value="SFT01725.1"/>
    <property type="molecule type" value="Genomic_DNA"/>
</dbReference>
<keyword evidence="3" id="KW-0670">Pyruvate</keyword>
<dbReference type="Proteomes" id="UP000183209">
    <property type="component" value="Unassembled WGS sequence"/>
</dbReference>
<reference evidence="3 4" key="1">
    <citation type="submission" date="2016-10" db="EMBL/GenBank/DDBJ databases">
        <authorList>
            <person name="de Groot N.N."/>
        </authorList>
    </citation>
    <scope>NUCLEOTIDE SEQUENCE [LARGE SCALE GENOMIC DNA]</scope>
    <source>
        <strain evidence="3 4">CGMCC 1.6114</strain>
    </source>
</reference>
<name>A0A1I6UJT9_9FLAO</name>
<dbReference type="InterPro" id="IPR021135">
    <property type="entry name" value="PEP_COase"/>
</dbReference>
<dbReference type="PANTHER" id="PTHR30523:SF6">
    <property type="entry name" value="PHOSPHOENOLPYRUVATE CARBOXYLASE"/>
    <property type="match status" value="1"/>
</dbReference>
<dbReference type="OrthoDB" id="9768133at2"/>
<dbReference type="GO" id="GO:0015977">
    <property type="term" value="P:carbon fixation"/>
    <property type="evidence" value="ECO:0007669"/>
    <property type="project" value="InterPro"/>
</dbReference>
<evidence type="ECO:0000313" key="4">
    <source>
        <dbReference type="Proteomes" id="UP000183209"/>
    </source>
</evidence>
<evidence type="ECO:0000256" key="1">
    <source>
        <dbReference type="ARBA" id="ARBA00003670"/>
    </source>
</evidence>
<dbReference type="GO" id="GO:0008964">
    <property type="term" value="F:phosphoenolpyruvate carboxylase activity"/>
    <property type="evidence" value="ECO:0007669"/>
    <property type="project" value="InterPro"/>
</dbReference>
<dbReference type="SUPFAM" id="SSF51621">
    <property type="entry name" value="Phosphoenolpyruvate/pyruvate domain"/>
    <property type="match status" value="1"/>
</dbReference>
<evidence type="ECO:0000256" key="2">
    <source>
        <dbReference type="ARBA" id="ARBA00022419"/>
    </source>
</evidence>
<dbReference type="RefSeq" id="WP_074979238.1">
    <property type="nucleotide sequence ID" value="NZ_FPAG01000007.1"/>
</dbReference>
<comment type="function">
    <text evidence="1">Forms oxaloacetate, a four-carbon dicarboxylic acid source for the tricarboxylic acid cycle.</text>
</comment>
<evidence type="ECO:0000313" key="3">
    <source>
        <dbReference type="EMBL" id="SFT01725.1"/>
    </source>
</evidence>
<accession>A0A1I6UJT9</accession>
<gene>
    <name evidence="3" type="ORF">SAMN04487906_2526</name>
</gene>
<dbReference type="PANTHER" id="PTHR30523">
    <property type="entry name" value="PHOSPHOENOLPYRUVATE CARBOXYLASE"/>
    <property type="match status" value="1"/>
</dbReference>
<dbReference type="InterPro" id="IPR015813">
    <property type="entry name" value="Pyrv/PenolPyrv_kinase-like_dom"/>
</dbReference>
<dbReference type="AlphaFoldDB" id="A0A1I6UJT9"/>
<dbReference type="GO" id="GO:0005829">
    <property type="term" value="C:cytosol"/>
    <property type="evidence" value="ECO:0007669"/>
    <property type="project" value="TreeGrafter"/>
</dbReference>
<proteinExistence type="predicted"/>
<sequence length="862" mass="99569">MSRKPKIDRFNESVLAKYQIYNSIFITLPFDEITNTGVMLPLFSEFCEKGFDNDKNPSEIVEAFFTKYFDNPSEEEKTALLFRFIQYIERQVVLFDAIEDAAFPVINNMNGRGTLRNLKEEAQAKNKRKELVENLKKFNVRTVLTAHPTQFYPGPVLGIITDLAKAIESNDLTLIKKLLAQLGKTPFFKKEKPTPFDEAVSLNWYLENVFYQAMSSIYNYIQDNILEDEEIDNDIVNLGFWPGGDRDGNPFVTTEITLKVANRLRSTIIRNYYRDVRRLKRKITFNEVDVMISDLEARLYENIFKEEEKPTVTADEILKTLTTIKQILIKKHQSLYVDEISSMINKVKLFGLHFATLDIRQDSRVHHNVLSNIVKESRAMGLDVFPKDYESLSEENQIEILSKVEGKLNPELFQDDMAKKTLASIYAVKTIQDMNGERGCNRYIISNNGSVINVLEAFAMIRLCDWSQPNLDVIPLFETVDDLEVAHQVMETLYTNKAYAEHLKRRRNRQTIMLGFSDGTKDGGYLMANWAIYKAKERLTEISRKYDIKVMFFDGRGGPPARGGGKTHQFYASLGPTIENEEVQLTIQGQTISSNFGTIESCQYNLEQLISSGVANQAFGQEEENLLSKEDRETMNRLAEISYNAYVDFKKHPRFLSYLEQMSTLKYYAKTNIGSRPSKRGKSDKLVFSDLRAIPFVGSWSQLKQNVPGFYGVGLAFEEFANNGEWDKLESLYKNSLFFRTLLENSMMSLTKSYFKLTAYMKHDKEYGAFWNQIHDEYQRSKAMILKLTGYSKLMEDSPTMRASIHVREKIVLPLLTIQQYGLRKLQKMHRENKIDKKELETYEKMVTRSLFGNINASRNSA</sequence>
<dbReference type="Pfam" id="PF00311">
    <property type="entry name" value="PEPcase"/>
    <property type="match status" value="2"/>
</dbReference>